<feature type="domain" description="DUF6589" evidence="2">
    <location>
        <begin position="9"/>
        <end position="301"/>
    </location>
</feature>
<organism evidence="3 4">
    <name type="scientific">Paramuricea clavata</name>
    <name type="common">Red gorgonian</name>
    <name type="synonym">Violescent sea-whip</name>
    <dbReference type="NCBI Taxonomy" id="317549"/>
    <lineage>
        <taxon>Eukaryota</taxon>
        <taxon>Metazoa</taxon>
        <taxon>Cnidaria</taxon>
        <taxon>Anthozoa</taxon>
        <taxon>Octocorallia</taxon>
        <taxon>Malacalcyonacea</taxon>
        <taxon>Plexauridae</taxon>
        <taxon>Paramuricea</taxon>
    </lineage>
</organism>
<name>A0A7D9M1A4_PARCT</name>
<evidence type="ECO:0000313" key="4">
    <source>
        <dbReference type="Proteomes" id="UP001152795"/>
    </source>
</evidence>
<evidence type="ECO:0000259" key="2">
    <source>
        <dbReference type="Pfam" id="PF20231"/>
    </source>
</evidence>
<dbReference type="AlphaFoldDB" id="A0A7D9M1A4"/>
<reference evidence="3" key="1">
    <citation type="submission" date="2020-04" db="EMBL/GenBank/DDBJ databases">
        <authorList>
            <person name="Alioto T."/>
            <person name="Alioto T."/>
            <person name="Gomez Garrido J."/>
        </authorList>
    </citation>
    <scope>NUCLEOTIDE SEQUENCE</scope>
    <source>
        <strain evidence="3">A484AB</strain>
    </source>
</reference>
<proteinExistence type="predicted"/>
<dbReference type="Proteomes" id="UP001152795">
    <property type="component" value="Unassembled WGS sequence"/>
</dbReference>
<dbReference type="Pfam" id="PF20231">
    <property type="entry name" value="DUF6589"/>
    <property type="match status" value="1"/>
</dbReference>
<feature type="non-terminal residue" evidence="3">
    <location>
        <position position="1"/>
    </location>
</feature>
<dbReference type="InterPro" id="IPR046496">
    <property type="entry name" value="DUF6589"/>
</dbReference>
<feature type="region of interest" description="Disordered" evidence="1">
    <location>
        <begin position="351"/>
        <end position="380"/>
    </location>
</feature>
<accession>A0A7D9M1A4</accession>
<comment type="caution">
    <text evidence="3">The sequence shown here is derived from an EMBL/GenBank/DDBJ whole genome shotgun (WGS) entry which is preliminary data.</text>
</comment>
<dbReference type="EMBL" id="CACRXK020026307">
    <property type="protein sequence ID" value="CAB4040114.1"/>
    <property type="molecule type" value="Genomic_DNA"/>
</dbReference>
<evidence type="ECO:0000313" key="3">
    <source>
        <dbReference type="EMBL" id="CAB4040114.1"/>
    </source>
</evidence>
<evidence type="ECO:0000256" key="1">
    <source>
        <dbReference type="SAM" id="MobiDB-lite"/>
    </source>
</evidence>
<gene>
    <name evidence="3" type="ORF">PACLA_8A013937</name>
</gene>
<keyword evidence="4" id="KW-1185">Reference proteome</keyword>
<sequence length="552" mass="62763">NFLGVIFESENDGNGIQKILQELHGYVPFIGDGEERRYSSQAIVGDQLTVERAVNAHMTLINGFTPEERLDGIHCEIADWVAGNKALGIAFAHFYNPTSAGDKCTLYSDRNLINRRSVKSDVDAAVNLSRRFFILELEARIVAARMKELGIKELEEMSQCVPHQFESWTKAKKKEYLEELAATIVDKYILDKAKHKKIALATSQLEEKQFQSLKDMTSSCRYKCRFPGCNKTFRSDGKWRHTHEQSHNPPVNIEEQPLLTEIHEDVTVDDMYNYQTSLLEYGIVILNFFDAISEGDGARASKRLLSLLSYAAFVSMLFGFSGGQKLENFVEERKILKCCLLEKLHSVELKEKGKTPSPKRKTSGFTQTTPRKNIEPDNPPGTVLMLLQRSSELFNKERTSNAEHKSGRRWKSRPLRNRVRIQENTFSLISRRLHRGSKEDFLAGLSCSVVADHEKTLIPESKEWNGKFSIQDMIDLTKLIHSSNEETVYDILTSKHAAERHYIAAEEILQVEDNSSASAAINYVRRKSPGLISTSYAVDTLKSKLKKSARQY</sequence>
<protein>
    <recommendedName>
        <fullName evidence="2">DUF6589 domain-containing protein</fullName>
    </recommendedName>
</protein>